<dbReference type="GO" id="GO:0008483">
    <property type="term" value="F:transaminase activity"/>
    <property type="evidence" value="ECO:0007669"/>
    <property type="project" value="UniProtKB-KW"/>
</dbReference>
<dbReference type="InterPro" id="IPR004839">
    <property type="entry name" value="Aminotransferase_I/II_large"/>
</dbReference>
<evidence type="ECO:0000259" key="6">
    <source>
        <dbReference type="Pfam" id="PF00155"/>
    </source>
</evidence>
<name>A0A1X7I978_9BACT</name>
<keyword evidence="8" id="KW-1185">Reference proteome</keyword>
<keyword evidence="4 5" id="KW-0663">Pyridoxal phosphate</keyword>
<organism evidence="7 8">
    <name type="scientific">Dethiosulfovibrio salsuginis</name>
    <dbReference type="NCBI Taxonomy" id="561720"/>
    <lineage>
        <taxon>Bacteria</taxon>
        <taxon>Thermotogati</taxon>
        <taxon>Synergistota</taxon>
        <taxon>Synergistia</taxon>
        <taxon>Synergistales</taxon>
        <taxon>Dethiosulfovibrionaceae</taxon>
        <taxon>Dethiosulfovibrio</taxon>
    </lineage>
</organism>
<reference evidence="8" key="1">
    <citation type="submission" date="2017-04" db="EMBL/GenBank/DDBJ databases">
        <authorList>
            <person name="Varghese N."/>
            <person name="Submissions S."/>
        </authorList>
    </citation>
    <scope>NUCLEOTIDE SEQUENCE [LARGE SCALE GENOMIC DNA]</scope>
    <source>
        <strain evidence="8">USBA 82</strain>
    </source>
</reference>
<protein>
    <submittedName>
        <fullName evidence="7">Histidinol phosphate aminotransferase apoenzyme</fullName>
    </submittedName>
</protein>
<dbReference type="InterPro" id="IPR015422">
    <property type="entry name" value="PyrdxlP-dep_Trfase_small"/>
</dbReference>
<accession>A0A1X7I978</accession>
<evidence type="ECO:0000256" key="2">
    <source>
        <dbReference type="ARBA" id="ARBA00022576"/>
    </source>
</evidence>
<evidence type="ECO:0000256" key="5">
    <source>
        <dbReference type="RuleBase" id="RU003693"/>
    </source>
</evidence>
<dbReference type="SUPFAM" id="SSF53383">
    <property type="entry name" value="PLP-dependent transferases"/>
    <property type="match status" value="1"/>
</dbReference>
<dbReference type="EMBL" id="FXBB01000001">
    <property type="protein sequence ID" value="SMG10552.1"/>
    <property type="molecule type" value="Genomic_DNA"/>
</dbReference>
<sequence length="337" mass="38137">MSTKLRLDKNESPYGLPDHLLESAKKALASIEANRYPDPTYSSLRESIGNYVGVYKENIVPGNGGDEILWLAFAAYVSPGDRVLTLNPSFSQYEHMCKVFKAERLAVPMTLKNDSIEVDEDEFLRSLRSQNPSLVLLDSPNNPTGVALTDLFIHKVLDSARCPVLIDEAYGEFSSHTFLEDQGMDDLPESTMILKTLSKAWGIAGLRVGYCVTSQPTARKLNGLRSPFNVNLFSQAIALELLKDRSWMDKRVKAIVETRERLFSRIKKGLKRWQVFPGQGNFLLVKLPDEQRDLLGYLRENRIEIKGFDLPWEGHWARITVGTDEEMEKLIDAVEKV</sequence>
<dbReference type="InterPro" id="IPR001917">
    <property type="entry name" value="Aminotrans_II_pyridoxalP_BS"/>
</dbReference>
<comment type="cofactor">
    <cofactor evidence="1 5">
        <name>pyridoxal 5'-phosphate</name>
        <dbReference type="ChEBI" id="CHEBI:597326"/>
    </cofactor>
</comment>
<evidence type="ECO:0000256" key="3">
    <source>
        <dbReference type="ARBA" id="ARBA00022679"/>
    </source>
</evidence>
<dbReference type="Gene3D" id="3.90.1150.10">
    <property type="entry name" value="Aspartate Aminotransferase, domain 1"/>
    <property type="match status" value="1"/>
</dbReference>
<dbReference type="PANTHER" id="PTHR42885">
    <property type="entry name" value="HISTIDINOL-PHOSPHATE AMINOTRANSFERASE-RELATED"/>
    <property type="match status" value="1"/>
</dbReference>
<dbReference type="GO" id="GO:0030170">
    <property type="term" value="F:pyridoxal phosphate binding"/>
    <property type="evidence" value="ECO:0007669"/>
    <property type="project" value="InterPro"/>
</dbReference>
<evidence type="ECO:0000256" key="1">
    <source>
        <dbReference type="ARBA" id="ARBA00001933"/>
    </source>
</evidence>
<dbReference type="PANTHER" id="PTHR42885:SF2">
    <property type="entry name" value="HISTIDINOL-PHOSPHATE AMINOTRANSFERASE"/>
    <property type="match status" value="1"/>
</dbReference>
<dbReference type="PROSITE" id="PS00599">
    <property type="entry name" value="AA_TRANSFER_CLASS_2"/>
    <property type="match status" value="1"/>
</dbReference>
<dbReference type="InterPro" id="IPR015421">
    <property type="entry name" value="PyrdxlP-dep_Trfase_major"/>
</dbReference>
<feature type="domain" description="Aminotransferase class I/classII large" evidence="6">
    <location>
        <begin position="3"/>
        <end position="334"/>
    </location>
</feature>
<evidence type="ECO:0000313" key="7">
    <source>
        <dbReference type="EMBL" id="SMG10552.1"/>
    </source>
</evidence>
<dbReference type="Proteomes" id="UP000193355">
    <property type="component" value="Unassembled WGS sequence"/>
</dbReference>
<dbReference type="RefSeq" id="WP_159448179.1">
    <property type="nucleotide sequence ID" value="NZ_FXBB01000001.1"/>
</dbReference>
<dbReference type="CDD" id="cd00609">
    <property type="entry name" value="AAT_like"/>
    <property type="match status" value="1"/>
</dbReference>
<evidence type="ECO:0000313" key="8">
    <source>
        <dbReference type="Proteomes" id="UP000193355"/>
    </source>
</evidence>
<keyword evidence="3 7" id="KW-0808">Transferase</keyword>
<keyword evidence="2 7" id="KW-0032">Aminotransferase</keyword>
<dbReference type="InterPro" id="IPR015424">
    <property type="entry name" value="PyrdxlP-dep_Trfase"/>
</dbReference>
<evidence type="ECO:0000256" key="4">
    <source>
        <dbReference type="ARBA" id="ARBA00022898"/>
    </source>
</evidence>
<gene>
    <name evidence="7" type="ORF">SAMN06275492_101205</name>
</gene>
<proteinExistence type="inferred from homology"/>
<dbReference type="OrthoDB" id="9813612at2"/>
<dbReference type="AlphaFoldDB" id="A0A1X7I978"/>
<comment type="similarity">
    <text evidence="5">Belongs to the class-II pyridoxal-phosphate-dependent aminotransferase family.</text>
</comment>
<dbReference type="Pfam" id="PF00155">
    <property type="entry name" value="Aminotran_1_2"/>
    <property type="match status" value="1"/>
</dbReference>
<dbReference type="Gene3D" id="3.40.640.10">
    <property type="entry name" value="Type I PLP-dependent aspartate aminotransferase-like (Major domain)"/>
    <property type="match status" value="1"/>
</dbReference>
<dbReference type="STRING" id="561720.SAMN06275492_101205"/>